<dbReference type="EMBL" id="AUZX01000685">
    <property type="protein sequence ID" value="EQD80427.1"/>
    <property type="molecule type" value="Genomic_DNA"/>
</dbReference>
<accession>T1CDD4</accession>
<feature type="non-terminal residue" evidence="1">
    <location>
        <position position="210"/>
    </location>
</feature>
<comment type="caution">
    <text evidence="1">The sequence shown here is derived from an EMBL/GenBank/DDBJ whole genome shotgun (WGS) entry which is preliminary data.</text>
</comment>
<organism evidence="1">
    <name type="scientific">mine drainage metagenome</name>
    <dbReference type="NCBI Taxonomy" id="410659"/>
    <lineage>
        <taxon>unclassified sequences</taxon>
        <taxon>metagenomes</taxon>
        <taxon>ecological metagenomes</taxon>
    </lineage>
</organism>
<dbReference type="AlphaFoldDB" id="T1CDD4"/>
<reference evidence="1" key="2">
    <citation type="journal article" date="2014" name="ISME J.">
        <title>Microbial stratification in low pH oxic and suboxic macroscopic growths along an acid mine drainage.</title>
        <authorList>
            <person name="Mendez-Garcia C."/>
            <person name="Mesa V."/>
            <person name="Sprenger R.R."/>
            <person name="Richter M."/>
            <person name="Diez M.S."/>
            <person name="Solano J."/>
            <person name="Bargiela R."/>
            <person name="Golyshina O.V."/>
            <person name="Manteca A."/>
            <person name="Ramos J.L."/>
            <person name="Gallego J.R."/>
            <person name="Llorente I."/>
            <person name="Martins Dos Santos V.A."/>
            <person name="Jensen O.N."/>
            <person name="Pelaez A.I."/>
            <person name="Sanchez J."/>
            <person name="Ferrer M."/>
        </authorList>
    </citation>
    <scope>NUCLEOTIDE SEQUENCE</scope>
</reference>
<name>T1CDD4_9ZZZZ</name>
<protein>
    <submittedName>
        <fullName evidence="1">Uncharacterized protein</fullName>
    </submittedName>
</protein>
<gene>
    <name evidence="1" type="ORF">B1A_00902</name>
</gene>
<evidence type="ECO:0000313" key="1">
    <source>
        <dbReference type="EMBL" id="EQD80427.1"/>
    </source>
</evidence>
<sequence length="210" mass="22586">MALDTLASGPPCMLAMSTITHANDCDGNAALLAGADMRMPSSRYAFALEPAALVDAFRQHPSTGLSAPGNTPTARHCSPRAFDLLTTTEAALQRRVRAVPGFRLWQRLLMPRTLFAGSTVSEYLPLSSRAAAATLPRQLRAQYGREFALIIIKDIPSHSPLLDAADNRAADTLAANARDAGYVLLQGQALAHLPIDFSSIDAWLERFTAK</sequence>
<proteinExistence type="predicted"/>
<reference evidence="1" key="1">
    <citation type="submission" date="2013-08" db="EMBL/GenBank/DDBJ databases">
        <authorList>
            <person name="Mendez C."/>
            <person name="Richter M."/>
            <person name="Ferrer M."/>
            <person name="Sanchez J."/>
        </authorList>
    </citation>
    <scope>NUCLEOTIDE SEQUENCE</scope>
</reference>